<feature type="domain" description="Anthranilate synthase component I N-terminal" evidence="17">
    <location>
        <begin position="28"/>
        <end position="168"/>
    </location>
</feature>
<keyword evidence="10 15" id="KW-0460">Magnesium</keyword>
<dbReference type="InterPro" id="IPR015890">
    <property type="entry name" value="Chorismate_C"/>
</dbReference>
<keyword evidence="7 15" id="KW-0028">Amino-acid biosynthesis</keyword>
<dbReference type="Pfam" id="PF04715">
    <property type="entry name" value="Anth_synt_I_N"/>
    <property type="match status" value="1"/>
</dbReference>
<keyword evidence="12 15" id="KW-0456">Lyase</keyword>
<dbReference type="PANTHER" id="PTHR11236:SF48">
    <property type="entry name" value="ISOCHORISMATE SYNTHASE MENF"/>
    <property type="match status" value="1"/>
</dbReference>
<comment type="catalytic activity">
    <reaction evidence="14 15">
        <text>chorismate + L-glutamine = anthranilate + pyruvate + L-glutamate + H(+)</text>
        <dbReference type="Rhea" id="RHEA:21732"/>
        <dbReference type="ChEBI" id="CHEBI:15361"/>
        <dbReference type="ChEBI" id="CHEBI:15378"/>
        <dbReference type="ChEBI" id="CHEBI:16567"/>
        <dbReference type="ChEBI" id="CHEBI:29748"/>
        <dbReference type="ChEBI" id="CHEBI:29985"/>
        <dbReference type="ChEBI" id="CHEBI:58359"/>
        <dbReference type="EC" id="4.1.3.27"/>
    </reaction>
</comment>
<dbReference type="OrthoDB" id="9803598at2"/>
<evidence type="ECO:0000256" key="10">
    <source>
        <dbReference type="ARBA" id="ARBA00022842"/>
    </source>
</evidence>
<dbReference type="Proteomes" id="UP000002432">
    <property type="component" value="Chromosome"/>
</dbReference>
<feature type="domain" description="Chorismate-utilising enzyme C-terminal" evidence="16">
    <location>
        <begin position="224"/>
        <end position="476"/>
    </location>
</feature>
<dbReference type="GO" id="GO:0000162">
    <property type="term" value="P:L-tryptophan biosynthetic process"/>
    <property type="evidence" value="ECO:0007669"/>
    <property type="project" value="UniProtKB-UniPathway"/>
</dbReference>
<dbReference type="AlphaFoldDB" id="Q1IJ30"/>
<dbReference type="EMBL" id="CP000360">
    <property type="protein sequence ID" value="ABF43120.1"/>
    <property type="molecule type" value="Genomic_DNA"/>
</dbReference>
<dbReference type="EnsemblBacteria" id="ABF43120">
    <property type="protein sequence ID" value="ABF43120"/>
    <property type="gene ID" value="Acid345_4120"/>
</dbReference>
<protein>
    <recommendedName>
        <fullName evidence="6 15">Anthranilate synthase component 1</fullName>
        <ecNumber evidence="5 15">4.1.3.27</ecNumber>
    </recommendedName>
</protein>
<evidence type="ECO:0000256" key="4">
    <source>
        <dbReference type="ARBA" id="ARBA00011575"/>
    </source>
</evidence>
<sequence>MDSPDFKSFSQLAREASLVPVTRTISADLLTPVSAFLALADKEPYAFLLESVEGGERIGRYTFLGIRPYMVVTGRGSEVTIRRGKKTEKSSSDLLGTLRAALREHKPATVPGLPPFTAGAVGYFAYDAVRHFERLPDIAKDDLHLPDGVFMFYDRLLAFDHLRHQLHLIAAADVRTEKPRAAYDRAIADLDALEKKLVSGLKIRRLRPEKKTAKIKLHARTKPADYMNAVKRGKEYIAAGDVFQVVLSQRLDFALPAPPFDIYRSLRTVNPSPYMYFLRMDDLHVLGSSPEMLVKANNRTLEYRPIAGTYKRGATAEEDARLEEHLRTNEKERAEHVMLVDLGRNDLGRVSEYGSVKVKGLMYVERYSHVMHLVSALEGKLRGDLDALDAFAACFPAGTLSGAPKVRAMEIIEELEPTRRGVYGGSVLYADFAGNLDSCIAIRTMVVKNNRAYVQAGAGIVADSDPESEFQECRNKAQAVVRAAELAGR</sequence>
<dbReference type="InterPro" id="IPR005256">
    <property type="entry name" value="Anth_synth_I_PabB"/>
</dbReference>
<evidence type="ECO:0000313" key="19">
    <source>
        <dbReference type="Proteomes" id="UP000002432"/>
    </source>
</evidence>
<dbReference type="EC" id="4.1.3.27" evidence="5 15"/>
<evidence type="ECO:0000256" key="5">
    <source>
        <dbReference type="ARBA" id="ARBA00012266"/>
    </source>
</evidence>
<comment type="subunit">
    <text evidence="4 15">Heterotetramer consisting of two non-identical subunits: a beta subunit (TrpG) and a large alpha subunit (TrpE).</text>
</comment>
<accession>Q1IJ30</accession>
<keyword evidence="8 15" id="KW-0479">Metal-binding</keyword>
<dbReference type="SUPFAM" id="SSF56322">
    <property type="entry name" value="ADC synthase"/>
    <property type="match status" value="1"/>
</dbReference>
<comment type="pathway">
    <text evidence="2 15">Amino-acid biosynthesis; L-tryptophan biosynthesis; L-tryptophan from chorismate: step 1/5.</text>
</comment>
<evidence type="ECO:0000256" key="8">
    <source>
        <dbReference type="ARBA" id="ARBA00022723"/>
    </source>
</evidence>
<keyword evidence="9 15" id="KW-0822">Tryptophan biosynthesis</keyword>
<evidence type="ECO:0000256" key="11">
    <source>
        <dbReference type="ARBA" id="ARBA00023141"/>
    </source>
</evidence>
<reference evidence="18 19" key="1">
    <citation type="journal article" date="2009" name="Appl. Environ. Microbiol.">
        <title>Three genomes from the phylum Acidobacteria provide insight into the lifestyles of these microorganisms in soils.</title>
        <authorList>
            <person name="Ward N.L."/>
            <person name="Challacombe J.F."/>
            <person name="Janssen P.H."/>
            <person name="Henrissat B."/>
            <person name="Coutinho P.M."/>
            <person name="Wu M."/>
            <person name="Xie G."/>
            <person name="Haft D.H."/>
            <person name="Sait M."/>
            <person name="Badger J."/>
            <person name="Barabote R.D."/>
            <person name="Bradley B."/>
            <person name="Brettin T.S."/>
            <person name="Brinkac L.M."/>
            <person name="Bruce D."/>
            <person name="Creasy T."/>
            <person name="Daugherty S.C."/>
            <person name="Davidsen T.M."/>
            <person name="DeBoy R.T."/>
            <person name="Detter J.C."/>
            <person name="Dodson R.J."/>
            <person name="Durkin A.S."/>
            <person name="Ganapathy A."/>
            <person name="Gwinn-Giglio M."/>
            <person name="Han C.S."/>
            <person name="Khouri H."/>
            <person name="Kiss H."/>
            <person name="Kothari S.P."/>
            <person name="Madupu R."/>
            <person name="Nelson K.E."/>
            <person name="Nelson W.C."/>
            <person name="Paulsen I."/>
            <person name="Penn K."/>
            <person name="Ren Q."/>
            <person name="Rosovitz M.J."/>
            <person name="Selengut J.D."/>
            <person name="Shrivastava S."/>
            <person name="Sullivan S.A."/>
            <person name="Tapia R."/>
            <person name="Thompson L.S."/>
            <person name="Watkins K.L."/>
            <person name="Yang Q."/>
            <person name="Yu C."/>
            <person name="Zafar N."/>
            <person name="Zhou L."/>
            <person name="Kuske C.R."/>
        </authorList>
    </citation>
    <scope>NUCLEOTIDE SEQUENCE [LARGE SCALE GENOMIC DNA]</scope>
    <source>
        <strain evidence="18 19">Ellin345</strain>
    </source>
</reference>
<dbReference type="PANTHER" id="PTHR11236">
    <property type="entry name" value="AMINOBENZOATE/ANTHRANILATE SYNTHASE"/>
    <property type="match status" value="1"/>
</dbReference>
<evidence type="ECO:0000256" key="15">
    <source>
        <dbReference type="RuleBase" id="RU364045"/>
    </source>
</evidence>
<dbReference type="RefSeq" id="WP_011524919.1">
    <property type="nucleotide sequence ID" value="NC_008009.1"/>
</dbReference>
<evidence type="ECO:0000256" key="6">
    <source>
        <dbReference type="ARBA" id="ARBA00020653"/>
    </source>
</evidence>
<dbReference type="HOGENOM" id="CLU_006493_9_3_0"/>
<dbReference type="GO" id="GO:0046872">
    <property type="term" value="F:metal ion binding"/>
    <property type="evidence" value="ECO:0007669"/>
    <property type="project" value="UniProtKB-KW"/>
</dbReference>
<dbReference type="eggNOG" id="COG0147">
    <property type="taxonomic scope" value="Bacteria"/>
</dbReference>
<evidence type="ECO:0000313" key="18">
    <source>
        <dbReference type="EMBL" id="ABF43120.1"/>
    </source>
</evidence>
<evidence type="ECO:0000259" key="16">
    <source>
        <dbReference type="Pfam" id="PF00425"/>
    </source>
</evidence>
<comment type="function">
    <text evidence="13 15">Part of a heterotetrameric complex that catalyzes the two-step biosynthesis of anthranilate, an intermediate in the biosynthesis of L-tryptophan. In the first step, the glutamine-binding beta subunit (TrpG) of anthranilate synthase (AS) provides the glutamine amidotransferase activity which generates ammonia as a substrate that, along with chorismate, is used in the second step, catalyzed by the large alpha subunit of AS (TrpE) to produce anthranilate. In the absence of TrpG, TrpE can synthesize anthranilate directly from chorismate and high concentrations of ammonia.</text>
</comment>
<gene>
    <name evidence="15" type="primary">trpE</name>
    <name evidence="18" type="ordered locus">Acid345_4120</name>
</gene>
<dbReference type="Gene3D" id="3.60.120.10">
    <property type="entry name" value="Anthranilate synthase"/>
    <property type="match status" value="1"/>
</dbReference>
<dbReference type="GO" id="GO:0004049">
    <property type="term" value="F:anthranilate synthase activity"/>
    <property type="evidence" value="ECO:0007669"/>
    <property type="project" value="UniProtKB-EC"/>
</dbReference>
<evidence type="ECO:0000259" key="17">
    <source>
        <dbReference type="Pfam" id="PF04715"/>
    </source>
</evidence>
<dbReference type="InterPro" id="IPR005801">
    <property type="entry name" value="ADC_synthase"/>
</dbReference>
<keyword evidence="19" id="KW-1185">Reference proteome</keyword>
<keyword evidence="11 15" id="KW-0057">Aromatic amino acid biosynthesis</keyword>
<evidence type="ECO:0000256" key="14">
    <source>
        <dbReference type="ARBA" id="ARBA00047683"/>
    </source>
</evidence>
<dbReference type="InterPro" id="IPR019999">
    <property type="entry name" value="Anth_synth_I-like"/>
</dbReference>
<organism evidence="18 19">
    <name type="scientific">Koribacter versatilis (strain Ellin345)</name>
    <dbReference type="NCBI Taxonomy" id="204669"/>
    <lineage>
        <taxon>Bacteria</taxon>
        <taxon>Pseudomonadati</taxon>
        <taxon>Acidobacteriota</taxon>
        <taxon>Terriglobia</taxon>
        <taxon>Terriglobales</taxon>
        <taxon>Candidatus Korobacteraceae</taxon>
        <taxon>Candidatus Korobacter</taxon>
    </lineage>
</organism>
<evidence type="ECO:0000256" key="2">
    <source>
        <dbReference type="ARBA" id="ARBA00004873"/>
    </source>
</evidence>
<comment type="similarity">
    <text evidence="3 15">Belongs to the anthranilate synthase component I family.</text>
</comment>
<dbReference type="PRINTS" id="PR00095">
    <property type="entry name" value="ANTSNTHASEI"/>
</dbReference>
<name>Q1IJ30_KORVE</name>
<dbReference type="KEGG" id="aba:Acid345_4120"/>
<evidence type="ECO:0000256" key="13">
    <source>
        <dbReference type="ARBA" id="ARBA00025634"/>
    </source>
</evidence>
<proteinExistence type="inferred from homology"/>
<evidence type="ECO:0000256" key="3">
    <source>
        <dbReference type="ARBA" id="ARBA00009562"/>
    </source>
</evidence>
<evidence type="ECO:0000256" key="9">
    <source>
        <dbReference type="ARBA" id="ARBA00022822"/>
    </source>
</evidence>
<evidence type="ECO:0000256" key="7">
    <source>
        <dbReference type="ARBA" id="ARBA00022605"/>
    </source>
</evidence>
<dbReference type="NCBIfam" id="TIGR00564">
    <property type="entry name" value="trpE_most"/>
    <property type="match status" value="1"/>
</dbReference>
<evidence type="ECO:0000256" key="1">
    <source>
        <dbReference type="ARBA" id="ARBA00001946"/>
    </source>
</evidence>
<dbReference type="Pfam" id="PF00425">
    <property type="entry name" value="Chorismate_bind"/>
    <property type="match status" value="1"/>
</dbReference>
<evidence type="ECO:0000256" key="12">
    <source>
        <dbReference type="ARBA" id="ARBA00023239"/>
    </source>
</evidence>
<dbReference type="InterPro" id="IPR006805">
    <property type="entry name" value="Anth_synth_I_N"/>
</dbReference>
<comment type="cofactor">
    <cofactor evidence="1 15">
        <name>Mg(2+)</name>
        <dbReference type="ChEBI" id="CHEBI:18420"/>
    </cofactor>
</comment>
<dbReference type="UniPathway" id="UPA00035">
    <property type="reaction ID" value="UER00040"/>
</dbReference>
<dbReference type="STRING" id="204669.Acid345_4120"/>